<dbReference type="SUPFAM" id="SSF49899">
    <property type="entry name" value="Concanavalin A-like lectins/glucanases"/>
    <property type="match status" value="1"/>
</dbReference>
<accession>A0A410G5P9</accession>
<dbReference type="RefSeq" id="WP_128250948.1">
    <property type="nucleotide sequence ID" value="NZ_CP034951.1"/>
</dbReference>
<keyword evidence="2" id="KW-1185">Reference proteome</keyword>
<dbReference type="OrthoDB" id="608579at2"/>
<dbReference type="KEGG" id="aev:EI546_13015"/>
<dbReference type="NCBIfam" id="TIGR04131">
    <property type="entry name" value="Bac_Flav_CTERM"/>
    <property type="match status" value="1"/>
</dbReference>
<dbReference type="InterPro" id="IPR013320">
    <property type="entry name" value="ConA-like_dom_sf"/>
</dbReference>
<sequence length="1123" mass="122008">MKKKLLLCLQSCSYLLKGNFARNTFLLIGIFVISLSGFAQGPGHPNVDAGEDIVLDCNETCTDLTAEYLYTGDTSTYSVSSIPYDPPFPFMGGTPVAVNIDDRWSPMITLPFEFCFYGQVYTQMVIGSNGVVSFDLTQNPPNTRCEWSFDQSIPNPILFHAAIFGPYMDIYPSTGDEGKINWTVFGEAPDRTMVVNFNDIKYFSCTNLKLTSQIVMYETTNVVEIYIKDRSAGCPNWNDGNAVVGIQNQDGTIGESAPGRNTGNWSATYEAWRYTPNGDSNVVFSWLDADGNEIGTDTTINVCPTDPVTVYTAQAIYTNCNGDVVTVTDDVQVTITGSIDVTMNLGPDKVFCDVASYEIIPEIVGDITGATFLWSPGGETTETLTVTDSGIYTLALTKDGCTIRDSVEITFLTGPCTVEPECEGIDFVEDFGSGVGRGQSPYTNYTFKATGQIDDGEYALVSTSAGLNTGWFTDMQDHTGDVDGRMMFVNASIAPDEFYRRTITLTPNTDFTFNAWITTVYDTNTGICPGGGIPANVLFRIEDMMGNTVAQVTTGDIENGTVPRWFEYSINFNTGNNTDVQLVLVNNSGGGCGNDLAIDDITLRHGTVQPDIVTPPDMSVCAPVGTPGVFDLESQIPTILNGQNPNLFNISFHTDELEAQSNVNPIADPSAYQNVSNPETIYVRVENVDQPSCFSIVSFDLTIEDSVALTTDLPGEVTICSTDPFPTLDATPTNSNIDLNLVTYEWKDPSGTVVSTDATYTPTVEGTYTVTLQYPPCSIETFTIDIIVNDPPLLDLGPDETICEGGSFEIIPIITGDTTGITYLWNTGETTPTIVVTESGVYSLEVTVGTCTATDSIEISITDPIIVDLGDDFDSCFDETTILTAQVADPQNMMFEWYLNGVLLSGENNQTLVITEIGEYKVIVTNIDGCTGEDTIIIGVGNDLEVTVDADFQTCPNEPHTLTATTSEENVTYQWFLNGDPIDGATNSTLDISLEAGLIGAQTYMVVINSGGCIGEDSVDITLYPIGNCVISQGISPNDDGYNDFLDLTFLNDRTGVKKLQIFNRYGTQVYEQVNYTNQWKGQTNDGKELPTGTYFYVIDLAGNDAVYGQQATGWIYLNQKAN</sequence>
<dbReference type="EMBL" id="CP034951">
    <property type="protein sequence ID" value="QAA82583.1"/>
    <property type="molecule type" value="Genomic_DNA"/>
</dbReference>
<gene>
    <name evidence="1" type="ORF">EI546_13015</name>
</gene>
<proteinExistence type="predicted"/>
<dbReference type="Pfam" id="PF13585">
    <property type="entry name" value="CHU_C"/>
    <property type="match status" value="1"/>
</dbReference>
<dbReference type="GO" id="GO:0004553">
    <property type="term" value="F:hydrolase activity, hydrolyzing O-glycosyl compounds"/>
    <property type="evidence" value="ECO:0007669"/>
    <property type="project" value="UniProtKB-ARBA"/>
</dbReference>
<dbReference type="GO" id="GO:0005975">
    <property type="term" value="P:carbohydrate metabolic process"/>
    <property type="evidence" value="ECO:0007669"/>
    <property type="project" value="UniProtKB-ARBA"/>
</dbReference>
<evidence type="ECO:0000313" key="1">
    <source>
        <dbReference type="EMBL" id="QAA82583.1"/>
    </source>
</evidence>
<dbReference type="Gene3D" id="2.60.40.10">
    <property type="entry name" value="Immunoglobulins"/>
    <property type="match status" value="2"/>
</dbReference>
<name>A0A410G5P9_9FLAO</name>
<dbReference type="AlphaFoldDB" id="A0A410G5P9"/>
<organism evidence="1 2">
    <name type="scientific">Aequorivita ciconiae</name>
    <dbReference type="NCBI Taxonomy" id="2494375"/>
    <lineage>
        <taxon>Bacteria</taxon>
        <taxon>Pseudomonadati</taxon>
        <taxon>Bacteroidota</taxon>
        <taxon>Flavobacteriia</taxon>
        <taxon>Flavobacteriales</taxon>
        <taxon>Flavobacteriaceae</taxon>
        <taxon>Aequorivita</taxon>
    </lineage>
</organism>
<dbReference type="InterPro" id="IPR013783">
    <property type="entry name" value="Ig-like_fold"/>
</dbReference>
<dbReference type="Proteomes" id="UP000285517">
    <property type="component" value="Chromosome"/>
</dbReference>
<dbReference type="InterPro" id="IPR026341">
    <property type="entry name" value="T9SS_type_B"/>
</dbReference>
<evidence type="ECO:0000313" key="2">
    <source>
        <dbReference type="Proteomes" id="UP000285517"/>
    </source>
</evidence>
<protein>
    <submittedName>
        <fullName evidence="1">Gliding motility-associated C-terminal domain-containing protein</fullName>
    </submittedName>
</protein>
<reference evidence="1 2" key="1">
    <citation type="submission" date="2019-01" db="EMBL/GenBank/DDBJ databases">
        <title>Complete genome sequencing of Aequorivita sp. H23M31.</title>
        <authorList>
            <person name="Bae J.-W."/>
        </authorList>
    </citation>
    <scope>NUCLEOTIDE SEQUENCE [LARGE SCALE GENOMIC DNA]</scope>
    <source>
        <strain evidence="1 2">H23M31</strain>
    </source>
</reference>
<dbReference type="Gene3D" id="2.60.120.260">
    <property type="entry name" value="Galactose-binding domain-like"/>
    <property type="match status" value="1"/>
</dbReference>